<evidence type="ECO:0000256" key="1">
    <source>
        <dbReference type="SAM" id="MobiDB-lite"/>
    </source>
</evidence>
<proteinExistence type="predicted"/>
<protein>
    <submittedName>
        <fullName evidence="2">Uncharacterized protein</fullName>
    </submittedName>
</protein>
<feature type="compositionally biased region" description="Acidic residues" evidence="1">
    <location>
        <begin position="22"/>
        <end position="39"/>
    </location>
</feature>
<dbReference type="AlphaFoldDB" id="A0A225V2C0"/>
<feature type="region of interest" description="Disordered" evidence="1">
    <location>
        <begin position="1"/>
        <end position="40"/>
    </location>
</feature>
<gene>
    <name evidence="2" type="ORF">PHMEG_00029740</name>
</gene>
<organism evidence="2 3">
    <name type="scientific">Phytophthora megakarya</name>
    <dbReference type="NCBI Taxonomy" id="4795"/>
    <lineage>
        <taxon>Eukaryota</taxon>
        <taxon>Sar</taxon>
        <taxon>Stramenopiles</taxon>
        <taxon>Oomycota</taxon>
        <taxon>Peronosporomycetes</taxon>
        <taxon>Peronosporales</taxon>
        <taxon>Peronosporaceae</taxon>
        <taxon>Phytophthora</taxon>
    </lineage>
</organism>
<keyword evidence="3" id="KW-1185">Reference proteome</keyword>
<dbReference type="OrthoDB" id="8963689at2759"/>
<evidence type="ECO:0000313" key="2">
    <source>
        <dbReference type="EMBL" id="OWY99283.1"/>
    </source>
</evidence>
<dbReference type="Proteomes" id="UP000198211">
    <property type="component" value="Unassembled WGS sequence"/>
</dbReference>
<dbReference type="EMBL" id="NBNE01008632">
    <property type="protein sequence ID" value="OWY99283.1"/>
    <property type="molecule type" value="Genomic_DNA"/>
</dbReference>
<evidence type="ECO:0000313" key="3">
    <source>
        <dbReference type="Proteomes" id="UP000198211"/>
    </source>
</evidence>
<name>A0A225V2C0_9STRA</name>
<reference evidence="3" key="1">
    <citation type="submission" date="2017-03" db="EMBL/GenBank/DDBJ databases">
        <title>Phytopthora megakarya and P. palmivora, two closely related causual agents of cacao black pod achieved similar genome size and gene model numbers by different mechanisms.</title>
        <authorList>
            <person name="Ali S."/>
            <person name="Shao J."/>
            <person name="Larry D.J."/>
            <person name="Kronmiller B."/>
            <person name="Shen D."/>
            <person name="Strem M.D."/>
            <person name="Melnick R.L."/>
            <person name="Guiltinan M.J."/>
            <person name="Tyler B.M."/>
            <person name="Meinhardt L.W."/>
            <person name="Bailey B.A."/>
        </authorList>
    </citation>
    <scope>NUCLEOTIDE SEQUENCE [LARGE SCALE GENOMIC DNA]</scope>
    <source>
        <strain evidence="3">zdho120</strain>
    </source>
</reference>
<comment type="caution">
    <text evidence="2">The sequence shown here is derived from an EMBL/GenBank/DDBJ whole genome shotgun (WGS) entry which is preliminary data.</text>
</comment>
<sequence length="243" mass="27371">MMEAATPATIPMTSNGGTGDYDNVDDDMNIMNDPELEGDVTDKNDVVGMRDEHADERRAKNIKDLELPSFTPTPRASVSTWVDRIDLALKGVRESGRGEWSDLALLRRYGPRVDKSAAEARVNARYRFKDEPYADFAAVLQEAADRNEVSERVFLAQFYRCIDRTLRQLVKQPPRPVTLEEALEKAIEIDDPMDYAVPTMLGVNQLAPPDLLVCEKLQTEMKSVNVYSLPNSTDALTEHYSSW</sequence>
<accession>A0A225V2C0</accession>